<dbReference type="Proteomes" id="UP000241854">
    <property type="component" value="Chromosome"/>
</dbReference>
<gene>
    <name evidence="1" type="ORF">CCS77_0975</name>
</gene>
<dbReference type="AlphaFoldDB" id="A0A2R4P025"/>
<protein>
    <submittedName>
        <fullName evidence="1">Uncharacterized protein</fullName>
    </submittedName>
</protein>
<evidence type="ECO:0000313" key="2">
    <source>
        <dbReference type="Proteomes" id="UP000241854"/>
    </source>
</evidence>
<name>A0A2R4P025_9BACT</name>
<sequence>MPLKYLSIYNIILKHQILRIKMAFENAIITKEDDERYGLTNIFLKYNPSDKSLPDQ</sequence>
<evidence type="ECO:0000313" key="1">
    <source>
        <dbReference type="EMBL" id="AVX44036.1"/>
    </source>
</evidence>
<dbReference type="EMBL" id="CP021642">
    <property type="protein sequence ID" value="AVX44036.1"/>
    <property type="molecule type" value="Genomic_DNA"/>
</dbReference>
<proteinExistence type="predicted"/>
<reference evidence="1 2" key="1">
    <citation type="journal article" date="2018" name="Emerg. Microbes Infect.">
        <title>Genomic analysis of oral Campylobacter concisus strains identified a potential bacterial molecular marker associated with active Crohn's disease.</title>
        <authorList>
            <person name="Liu F."/>
            <person name="Ma R."/>
            <person name="Tay C.Y.A."/>
            <person name="Octavia S."/>
            <person name="Lan R."/>
            <person name="Chung H.K.L."/>
            <person name="Riordan S.M."/>
            <person name="Grimm M.C."/>
            <person name="Leong R.W."/>
            <person name="Tanaka M.M."/>
            <person name="Connor S."/>
            <person name="Zhang L."/>
        </authorList>
    </citation>
    <scope>NUCLEOTIDE SEQUENCE [LARGE SCALE GENOMIC DNA]</scope>
    <source>
        <strain evidence="1 2">P2CDO4</strain>
    </source>
</reference>
<organism evidence="1 2">
    <name type="scientific">Campylobacter concisus</name>
    <dbReference type="NCBI Taxonomy" id="199"/>
    <lineage>
        <taxon>Bacteria</taxon>
        <taxon>Pseudomonadati</taxon>
        <taxon>Campylobacterota</taxon>
        <taxon>Epsilonproteobacteria</taxon>
        <taxon>Campylobacterales</taxon>
        <taxon>Campylobacteraceae</taxon>
        <taxon>Campylobacter</taxon>
    </lineage>
</organism>
<accession>A0A2R4P025</accession>